<dbReference type="PANTHER" id="PTHR30383:SF5">
    <property type="entry name" value="SGNH HYDROLASE-TYPE ESTERASE DOMAIN-CONTAINING PROTEIN"/>
    <property type="match status" value="1"/>
</dbReference>
<name>A0ABN8SGT9_9CNID</name>
<accession>A0ABN8SGT9</accession>
<dbReference type="InterPro" id="IPR051532">
    <property type="entry name" value="Ester_Hydrolysis_Enzymes"/>
</dbReference>
<dbReference type="EMBL" id="CALNXI010002816">
    <property type="protein sequence ID" value="CAH3190899.1"/>
    <property type="molecule type" value="Genomic_DNA"/>
</dbReference>
<dbReference type="Gene3D" id="3.40.50.1110">
    <property type="entry name" value="SGNH hydrolase"/>
    <property type="match status" value="1"/>
</dbReference>
<evidence type="ECO:0000313" key="3">
    <source>
        <dbReference type="Proteomes" id="UP001159427"/>
    </source>
</evidence>
<protein>
    <recommendedName>
        <fullName evidence="1">SGNH hydrolase-type esterase domain-containing protein</fullName>
    </recommendedName>
</protein>
<dbReference type="SUPFAM" id="SSF52266">
    <property type="entry name" value="SGNH hydrolase"/>
    <property type="match status" value="1"/>
</dbReference>
<reference evidence="2 3" key="1">
    <citation type="submission" date="2022-05" db="EMBL/GenBank/DDBJ databases">
        <authorList>
            <consortium name="Genoscope - CEA"/>
            <person name="William W."/>
        </authorList>
    </citation>
    <scope>NUCLEOTIDE SEQUENCE [LARGE SCALE GENOMIC DNA]</scope>
</reference>
<dbReference type="InterPro" id="IPR013830">
    <property type="entry name" value="SGNH_hydro"/>
</dbReference>
<organism evidence="2 3">
    <name type="scientific">Porites evermanni</name>
    <dbReference type="NCBI Taxonomy" id="104178"/>
    <lineage>
        <taxon>Eukaryota</taxon>
        <taxon>Metazoa</taxon>
        <taxon>Cnidaria</taxon>
        <taxon>Anthozoa</taxon>
        <taxon>Hexacorallia</taxon>
        <taxon>Scleractinia</taxon>
        <taxon>Fungiina</taxon>
        <taxon>Poritidae</taxon>
        <taxon>Porites</taxon>
    </lineage>
</organism>
<comment type="caution">
    <text evidence="2">The sequence shown here is derived from an EMBL/GenBank/DDBJ whole genome shotgun (WGS) entry which is preliminary data.</text>
</comment>
<dbReference type="InterPro" id="IPR036514">
    <property type="entry name" value="SGNH_hydro_sf"/>
</dbReference>
<evidence type="ECO:0000313" key="2">
    <source>
        <dbReference type="EMBL" id="CAH3190899.1"/>
    </source>
</evidence>
<feature type="domain" description="SGNH hydrolase-type esterase" evidence="1">
    <location>
        <begin position="16"/>
        <end position="210"/>
    </location>
</feature>
<dbReference type="Proteomes" id="UP001159427">
    <property type="component" value="Unassembled WGS sequence"/>
</dbReference>
<gene>
    <name evidence="2" type="ORF">PEVE_00021033</name>
</gene>
<dbReference type="Pfam" id="PF13472">
    <property type="entry name" value="Lipase_GDSL_2"/>
    <property type="match status" value="1"/>
</dbReference>
<proteinExistence type="predicted"/>
<evidence type="ECO:0000259" key="1">
    <source>
        <dbReference type="Pfam" id="PF13472"/>
    </source>
</evidence>
<dbReference type="PANTHER" id="PTHR30383">
    <property type="entry name" value="THIOESTERASE 1/PROTEASE 1/LYSOPHOSPHOLIPASE L1"/>
    <property type="match status" value="1"/>
</dbReference>
<keyword evidence="3" id="KW-1185">Reference proteome</keyword>
<sequence>MAAEGKVSGKVYRILAFGDSLTTGNTGGEENIQLDKPYTIRLSQLLSENHPSVKFKVENKGIYGELVCGGMSYRLPKVLNEYGPYDVVIILGGTNDIIEPKEDLEDTLFEQIKRLHSEVKGHGSKCVALTIPETDVNFKDVGKNGLSWVKEAGDNIRLKVNGKLRAYVKDCGGEIILCDLAEKFPQKSLSAESLEKLWSDGLHFTEEGYKKMAEIIYEDLRYLVS</sequence>
<dbReference type="CDD" id="cd00229">
    <property type="entry name" value="SGNH_hydrolase"/>
    <property type="match status" value="1"/>
</dbReference>